<sequence>MTNLDFGAMTSQVIGYAQNSIIALIVLVAFFLVSKIVGKYTTILIRRISRAIKLEETIAGHGLGDALLGFRLTEIITILVELYIALLFFGTATDLVGLAYFSNIVASIMNYVPNLIEGIAVLVGTLFLGDFISEKIRRRGIFAFKDQVASFVEIFVIYVGIIIALPIILPAAETTILLDILRLAMITIVIAVGLGVGLAIGLGFKAPIERAALANQDMFDALVGAVNLKKRKGKSWKNLLD</sequence>
<gene>
    <name evidence="2" type="ORF">J4203_06590</name>
</gene>
<protein>
    <recommendedName>
        <fullName evidence="4">Mechanosensitive ion channel</fullName>
    </recommendedName>
</protein>
<feature type="transmembrane region" description="Helical" evidence="1">
    <location>
        <begin position="20"/>
        <end position="38"/>
    </location>
</feature>
<organism evidence="2 3">
    <name type="scientific">Candidatus Iainarchaeum sp</name>
    <dbReference type="NCBI Taxonomy" id="3101447"/>
    <lineage>
        <taxon>Archaea</taxon>
        <taxon>Candidatus Iainarchaeota</taxon>
        <taxon>Candidatus Iainarchaeia</taxon>
        <taxon>Candidatus Iainarchaeales</taxon>
        <taxon>Candidatus Iainarchaeaceae</taxon>
        <taxon>Candidatus Iainarchaeum</taxon>
    </lineage>
</organism>
<evidence type="ECO:0000256" key="1">
    <source>
        <dbReference type="SAM" id="Phobius"/>
    </source>
</evidence>
<name>A0A8T4L9A3_9ARCH</name>
<feature type="transmembrane region" description="Helical" evidence="1">
    <location>
        <begin position="78"/>
        <end position="102"/>
    </location>
</feature>
<keyword evidence="1" id="KW-0812">Transmembrane</keyword>
<proteinExistence type="predicted"/>
<evidence type="ECO:0000313" key="3">
    <source>
        <dbReference type="Proteomes" id="UP000678237"/>
    </source>
</evidence>
<accession>A0A8T4L9A3</accession>
<keyword evidence="1" id="KW-0472">Membrane</keyword>
<dbReference type="Proteomes" id="UP000678237">
    <property type="component" value="Unassembled WGS sequence"/>
</dbReference>
<reference evidence="2" key="2">
    <citation type="submission" date="2021-05" db="EMBL/GenBank/DDBJ databases">
        <title>Protein family content uncovers lineage relationships and bacterial pathway maintenance mechanisms in DPANN archaea.</title>
        <authorList>
            <person name="Castelle C.J."/>
            <person name="Meheust R."/>
            <person name="Jaffe A.L."/>
            <person name="Seitz K."/>
            <person name="Gong X."/>
            <person name="Baker B.J."/>
            <person name="Banfield J.F."/>
        </authorList>
    </citation>
    <scope>NUCLEOTIDE SEQUENCE</scope>
    <source>
        <strain evidence="2">RIFCSPLOWO2_01_FULL_58_19</strain>
    </source>
</reference>
<feature type="transmembrane region" description="Helical" evidence="1">
    <location>
        <begin position="148"/>
        <end position="168"/>
    </location>
</feature>
<reference evidence="2" key="1">
    <citation type="submission" date="2021-03" db="EMBL/GenBank/DDBJ databases">
        <authorList>
            <person name="Jaffe A."/>
        </authorList>
    </citation>
    <scope>NUCLEOTIDE SEQUENCE</scope>
    <source>
        <strain evidence="2">RIFCSPLOWO2_01_FULL_58_19</strain>
    </source>
</reference>
<dbReference type="AlphaFoldDB" id="A0A8T4L9A3"/>
<evidence type="ECO:0008006" key="4">
    <source>
        <dbReference type="Google" id="ProtNLM"/>
    </source>
</evidence>
<comment type="caution">
    <text evidence="2">The sequence shown here is derived from an EMBL/GenBank/DDBJ whole genome shotgun (WGS) entry which is preliminary data.</text>
</comment>
<feature type="transmembrane region" description="Helical" evidence="1">
    <location>
        <begin position="108"/>
        <end position="128"/>
    </location>
</feature>
<feature type="transmembrane region" description="Helical" evidence="1">
    <location>
        <begin position="180"/>
        <end position="204"/>
    </location>
</feature>
<dbReference type="EMBL" id="JAGVWE010000005">
    <property type="protein sequence ID" value="MBS3063501.1"/>
    <property type="molecule type" value="Genomic_DNA"/>
</dbReference>
<evidence type="ECO:0000313" key="2">
    <source>
        <dbReference type="EMBL" id="MBS3063501.1"/>
    </source>
</evidence>
<keyword evidence="1" id="KW-1133">Transmembrane helix</keyword>